<proteinExistence type="predicted"/>
<name>A0A0W8G872_9ZZZZ</name>
<reference evidence="2" key="1">
    <citation type="journal article" date="2015" name="Proc. Natl. Acad. Sci. U.S.A.">
        <title>Networks of energetic and metabolic interactions define dynamics in microbial communities.</title>
        <authorList>
            <person name="Embree M."/>
            <person name="Liu J.K."/>
            <person name="Al-Bassam M.M."/>
            <person name="Zengler K."/>
        </authorList>
    </citation>
    <scope>NUCLEOTIDE SEQUENCE</scope>
</reference>
<dbReference type="EMBL" id="LNQE01000103">
    <property type="protein sequence ID" value="KUG29302.1"/>
    <property type="molecule type" value="Genomic_DNA"/>
</dbReference>
<dbReference type="InterPro" id="IPR003646">
    <property type="entry name" value="SH3-like_bac-type"/>
</dbReference>
<dbReference type="Pfam" id="PF08239">
    <property type="entry name" value="SH3_3"/>
    <property type="match status" value="1"/>
</dbReference>
<sequence>MKIVKILLVAVALSAGLAGCVVAVDPPPRSVVVVRDPYAPVRTVSASVNLRTCPSTSCAVIMTLRKGDNVRVIGRDGSWVNVVVIGPETEGWMSSNYLFW</sequence>
<dbReference type="PROSITE" id="PS51781">
    <property type="entry name" value="SH3B"/>
    <property type="match status" value="1"/>
</dbReference>
<dbReference type="Gene3D" id="2.30.30.40">
    <property type="entry name" value="SH3 Domains"/>
    <property type="match status" value="1"/>
</dbReference>
<organism evidence="2">
    <name type="scientific">hydrocarbon metagenome</name>
    <dbReference type="NCBI Taxonomy" id="938273"/>
    <lineage>
        <taxon>unclassified sequences</taxon>
        <taxon>metagenomes</taxon>
        <taxon>ecological metagenomes</taxon>
    </lineage>
</organism>
<evidence type="ECO:0000259" key="1">
    <source>
        <dbReference type="PROSITE" id="PS51781"/>
    </source>
</evidence>
<dbReference type="SMART" id="SM00287">
    <property type="entry name" value="SH3b"/>
    <property type="match status" value="1"/>
</dbReference>
<evidence type="ECO:0000313" key="2">
    <source>
        <dbReference type="EMBL" id="KUG29302.1"/>
    </source>
</evidence>
<gene>
    <name evidence="2" type="ORF">ASZ90_000806</name>
</gene>
<feature type="domain" description="SH3b" evidence="1">
    <location>
        <begin position="39"/>
        <end position="100"/>
    </location>
</feature>
<accession>A0A0W8G872</accession>
<protein>
    <recommendedName>
        <fullName evidence="1">SH3b domain-containing protein</fullName>
    </recommendedName>
</protein>
<dbReference type="PROSITE" id="PS51257">
    <property type="entry name" value="PROKAR_LIPOPROTEIN"/>
    <property type="match status" value="1"/>
</dbReference>
<dbReference type="AlphaFoldDB" id="A0A0W8G872"/>
<comment type="caution">
    <text evidence="2">The sequence shown here is derived from an EMBL/GenBank/DDBJ whole genome shotgun (WGS) entry which is preliminary data.</text>
</comment>